<gene>
    <name evidence="10" type="primary">gcvT</name>
    <name evidence="10" type="ORF">B2M20_07435</name>
</gene>
<dbReference type="Gene3D" id="4.10.1250.10">
    <property type="entry name" value="Aminomethyltransferase fragment"/>
    <property type="match status" value="1"/>
</dbReference>
<dbReference type="NCBIfam" id="NF001567">
    <property type="entry name" value="PRK00389.1"/>
    <property type="match status" value="1"/>
</dbReference>
<dbReference type="InterPro" id="IPR028896">
    <property type="entry name" value="GcvT/YgfZ/DmdA"/>
</dbReference>
<dbReference type="Pfam" id="PF08669">
    <property type="entry name" value="GCV_T_C"/>
    <property type="match status" value="1"/>
</dbReference>
<dbReference type="AlphaFoldDB" id="A0A1V4HZF8"/>
<evidence type="ECO:0000256" key="7">
    <source>
        <dbReference type="PIRSR" id="PIRSR006487-1"/>
    </source>
</evidence>
<evidence type="ECO:0000256" key="4">
    <source>
        <dbReference type="ARBA" id="ARBA00022679"/>
    </source>
</evidence>
<evidence type="ECO:0000256" key="1">
    <source>
        <dbReference type="ARBA" id="ARBA00008609"/>
    </source>
</evidence>
<keyword evidence="4" id="KW-0808">Transferase</keyword>
<dbReference type="Gene3D" id="3.30.1360.120">
    <property type="entry name" value="Probable tRNA modification gtpase trme, domain 1"/>
    <property type="match status" value="1"/>
</dbReference>
<accession>A0A1V4HZF8</accession>
<dbReference type="NCBIfam" id="NF010093">
    <property type="entry name" value="PRK13579.1"/>
    <property type="match status" value="1"/>
</dbReference>
<evidence type="ECO:0000313" key="10">
    <source>
        <dbReference type="EMBL" id="OPH83361.1"/>
    </source>
</evidence>
<feature type="binding site" evidence="7">
    <location>
        <position position="212"/>
    </location>
    <ligand>
        <name>substrate</name>
    </ligand>
</feature>
<dbReference type="FunFam" id="4.10.1250.10:FF:000002">
    <property type="entry name" value="Aminomethyltransferase"/>
    <property type="match status" value="1"/>
</dbReference>
<feature type="domain" description="Aminomethyltransferase C-terminal" evidence="9">
    <location>
        <begin position="302"/>
        <end position="382"/>
    </location>
</feature>
<keyword evidence="3" id="KW-0032">Aminotransferase</keyword>
<dbReference type="Gene3D" id="3.30.70.1400">
    <property type="entry name" value="Aminomethyltransferase beta-barrel domains"/>
    <property type="match status" value="1"/>
</dbReference>
<dbReference type="EMBL" id="MWPQ01000032">
    <property type="protein sequence ID" value="OPH83361.1"/>
    <property type="molecule type" value="Genomic_DNA"/>
</dbReference>
<proteinExistence type="inferred from homology"/>
<evidence type="ECO:0000259" key="8">
    <source>
        <dbReference type="Pfam" id="PF01571"/>
    </source>
</evidence>
<evidence type="ECO:0000259" key="9">
    <source>
        <dbReference type="Pfam" id="PF08669"/>
    </source>
</evidence>
<dbReference type="GO" id="GO:0006546">
    <property type="term" value="P:glycine catabolic process"/>
    <property type="evidence" value="ECO:0007669"/>
    <property type="project" value="InterPro"/>
</dbReference>
<sequence>MMATHVSEAPTLQKTPLHALHRAQGGKMVAFAGYDMPVQYASGVLKEHLHTRAGAGLFDVSHMGQIALRPKSGNVRDAALALERLVPQDIVAVALGRQRYAQFTNAAGGILDDLMVVNLGDHLFLVVNGACKAADEAHLREHLSEVCTIEVLADRALVALQGPKAASVLAKICPEAPAMRFMDAGAQRVRIAGDTVDCLVSRSGYTGEDGFEISIPATQVEDVVSALLDDPDVMAVGLGARDSLRLEAGLCLYGHDIDATTTPVEAALEWSVQKSRRNGGVRAGGFPGADVILPQFEQGAPRRRVGLRPEGRAPVREGALLFADESSVDPIGVVTSGGFGPSLNAPIAMGYLPVSHAATGGLVFANVRGQRLPLRVCAMPFVPHNYKR</sequence>
<evidence type="ECO:0000256" key="2">
    <source>
        <dbReference type="ARBA" id="ARBA00012616"/>
    </source>
</evidence>
<dbReference type="EC" id="2.1.2.10" evidence="2"/>
<dbReference type="InterPro" id="IPR027266">
    <property type="entry name" value="TrmE/GcvT-like"/>
</dbReference>
<comment type="caution">
    <text evidence="10">The sequence shown here is derived from an EMBL/GenBank/DDBJ whole genome shotgun (WGS) entry which is preliminary data.</text>
</comment>
<dbReference type="InterPro" id="IPR029043">
    <property type="entry name" value="GcvT/YgfZ_C"/>
</dbReference>
<dbReference type="NCBIfam" id="TIGR00528">
    <property type="entry name" value="gcvT"/>
    <property type="match status" value="1"/>
</dbReference>
<dbReference type="SUPFAM" id="SSF103025">
    <property type="entry name" value="Folate-binding domain"/>
    <property type="match status" value="1"/>
</dbReference>
<protein>
    <recommendedName>
        <fullName evidence="2">aminomethyltransferase</fullName>
        <ecNumber evidence="2">2.1.2.10</ecNumber>
    </recommendedName>
    <alternativeName>
        <fullName evidence="5">Glycine cleavage system T protein</fullName>
    </alternativeName>
</protein>
<reference evidence="10 11" key="1">
    <citation type="submission" date="2017-02" db="EMBL/GenBank/DDBJ databases">
        <title>Genome sequence of the nitrite-oxidizing bacterium Nitrobacter vulgaris strain Ab1.</title>
        <authorList>
            <person name="Mellbye B.L."/>
            <person name="Davis E.W."/>
            <person name="Spieck E."/>
            <person name="Chang J.H."/>
            <person name="Bottomley P.J."/>
            <person name="Sayavedra-Soto L.A."/>
        </authorList>
    </citation>
    <scope>NUCLEOTIDE SEQUENCE [LARGE SCALE GENOMIC DNA]</scope>
    <source>
        <strain evidence="10 11">Ab1</strain>
    </source>
</reference>
<dbReference type="SUPFAM" id="SSF101790">
    <property type="entry name" value="Aminomethyltransferase beta-barrel domain"/>
    <property type="match status" value="1"/>
</dbReference>
<dbReference type="InterPro" id="IPR006222">
    <property type="entry name" value="GCVT_N"/>
</dbReference>
<dbReference type="GO" id="GO:0008483">
    <property type="term" value="F:transaminase activity"/>
    <property type="evidence" value="ECO:0007669"/>
    <property type="project" value="UniProtKB-KW"/>
</dbReference>
<dbReference type="InterPro" id="IPR006223">
    <property type="entry name" value="GcvT"/>
</dbReference>
<dbReference type="Pfam" id="PF01571">
    <property type="entry name" value="GCV_T"/>
    <property type="match status" value="1"/>
</dbReference>
<comment type="catalytic activity">
    <reaction evidence="6">
        <text>N(6)-[(R)-S(8)-aminomethyldihydrolipoyl]-L-lysyl-[protein] + (6S)-5,6,7,8-tetrahydrofolate = N(6)-[(R)-dihydrolipoyl]-L-lysyl-[protein] + (6R)-5,10-methylene-5,6,7,8-tetrahydrofolate + NH4(+)</text>
        <dbReference type="Rhea" id="RHEA:16945"/>
        <dbReference type="Rhea" id="RHEA-COMP:10475"/>
        <dbReference type="Rhea" id="RHEA-COMP:10492"/>
        <dbReference type="ChEBI" id="CHEBI:15636"/>
        <dbReference type="ChEBI" id="CHEBI:28938"/>
        <dbReference type="ChEBI" id="CHEBI:57453"/>
        <dbReference type="ChEBI" id="CHEBI:83100"/>
        <dbReference type="ChEBI" id="CHEBI:83143"/>
        <dbReference type="EC" id="2.1.2.10"/>
    </reaction>
</comment>
<dbReference type="Gene3D" id="2.40.30.110">
    <property type="entry name" value="Aminomethyltransferase beta-barrel domains"/>
    <property type="match status" value="1"/>
</dbReference>
<evidence type="ECO:0000313" key="11">
    <source>
        <dbReference type="Proteomes" id="UP000189940"/>
    </source>
</evidence>
<evidence type="ECO:0000256" key="3">
    <source>
        <dbReference type="ARBA" id="ARBA00022576"/>
    </source>
</evidence>
<dbReference type="PANTHER" id="PTHR43757">
    <property type="entry name" value="AMINOMETHYLTRANSFERASE"/>
    <property type="match status" value="1"/>
</dbReference>
<dbReference type="InterPro" id="IPR013977">
    <property type="entry name" value="GcvT_C"/>
</dbReference>
<evidence type="ECO:0000256" key="6">
    <source>
        <dbReference type="ARBA" id="ARBA00047665"/>
    </source>
</evidence>
<comment type="similarity">
    <text evidence="1">Belongs to the GcvT family.</text>
</comment>
<name>A0A1V4HZF8_NITVU</name>
<dbReference type="GO" id="GO:0004047">
    <property type="term" value="F:aminomethyltransferase activity"/>
    <property type="evidence" value="ECO:0007669"/>
    <property type="project" value="UniProtKB-EC"/>
</dbReference>
<dbReference type="FunFam" id="3.30.70.1400:FF:000007">
    <property type="entry name" value="Glycine cleavage system aminomethyltransferase T"/>
    <property type="match status" value="1"/>
</dbReference>
<dbReference type="STRING" id="29421.B2M20_07435"/>
<dbReference type="Proteomes" id="UP000189940">
    <property type="component" value="Unassembled WGS sequence"/>
</dbReference>
<evidence type="ECO:0000256" key="5">
    <source>
        <dbReference type="ARBA" id="ARBA00031395"/>
    </source>
</evidence>
<organism evidence="10 11">
    <name type="scientific">Nitrobacter vulgaris</name>
    <dbReference type="NCBI Taxonomy" id="29421"/>
    <lineage>
        <taxon>Bacteria</taxon>
        <taxon>Pseudomonadati</taxon>
        <taxon>Pseudomonadota</taxon>
        <taxon>Alphaproteobacteria</taxon>
        <taxon>Hyphomicrobiales</taxon>
        <taxon>Nitrobacteraceae</taxon>
        <taxon>Nitrobacter</taxon>
    </lineage>
</organism>
<feature type="domain" description="GCVT N-terminal" evidence="8">
    <location>
        <begin position="17"/>
        <end position="275"/>
    </location>
</feature>
<dbReference type="PIRSF" id="PIRSF006487">
    <property type="entry name" value="GcvT"/>
    <property type="match status" value="1"/>
</dbReference>
<dbReference type="GO" id="GO:0005960">
    <property type="term" value="C:glycine cleavage complex"/>
    <property type="evidence" value="ECO:0007669"/>
    <property type="project" value="InterPro"/>
</dbReference>
<keyword evidence="11" id="KW-1185">Reference proteome</keyword>
<dbReference type="PANTHER" id="PTHR43757:SF2">
    <property type="entry name" value="AMINOMETHYLTRANSFERASE, MITOCHONDRIAL"/>
    <property type="match status" value="1"/>
</dbReference>